<dbReference type="InterPro" id="IPR007372">
    <property type="entry name" value="Lipid/polyisoprenoid-bd_YceI"/>
</dbReference>
<sequence>MKKMLLAFITTAFFASSALFAAQYSLDNAHTSVGFKIKHMQISNVKGDFTDFNALIDFDESKKQPLKMDAVIKITSIDTGTQKRDDHLRSAEYFDANKFPDMKFVMKEFIADGSDEGKIKGDLTIKNITKPVTLDYEFGGITKDSNGKNKIGFSLEGKIDRTEFGVGEKSVMLGDEVKIQVEVEAVEK</sequence>
<feature type="domain" description="Lipid/polyisoprenoid-binding YceI-like" evidence="1">
    <location>
        <begin position="23"/>
        <end position="186"/>
    </location>
</feature>
<protein>
    <submittedName>
        <fullName evidence="2">Periplasmic protein</fullName>
    </submittedName>
</protein>
<dbReference type="SUPFAM" id="SSF101874">
    <property type="entry name" value="YceI-like"/>
    <property type="match status" value="1"/>
</dbReference>
<dbReference type="AlphaFoldDB" id="A0A381DGN3"/>
<dbReference type="PANTHER" id="PTHR34406">
    <property type="entry name" value="PROTEIN YCEI"/>
    <property type="match status" value="1"/>
</dbReference>
<accession>A0A381DGN3</accession>
<keyword evidence="3" id="KW-1185">Reference proteome</keyword>
<dbReference type="EMBL" id="UFVD01000001">
    <property type="protein sequence ID" value="SUX09393.1"/>
    <property type="molecule type" value="Genomic_DNA"/>
</dbReference>
<gene>
    <name evidence="2" type="primary">yceI</name>
    <name evidence="2" type="ORF">NCTC12475_00008</name>
</gene>
<dbReference type="PANTHER" id="PTHR34406:SF1">
    <property type="entry name" value="PROTEIN YCEI"/>
    <property type="match status" value="1"/>
</dbReference>
<evidence type="ECO:0000313" key="2">
    <source>
        <dbReference type="EMBL" id="SUX09393.1"/>
    </source>
</evidence>
<dbReference type="RefSeq" id="WP_089182310.1">
    <property type="nucleotide sequence ID" value="NZ_CP043427.1"/>
</dbReference>
<proteinExistence type="predicted"/>
<reference evidence="2 3" key="1">
    <citation type="submission" date="2018-06" db="EMBL/GenBank/DDBJ databases">
        <authorList>
            <consortium name="Pathogen Informatics"/>
            <person name="Doyle S."/>
        </authorList>
    </citation>
    <scope>NUCLEOTIDE SEQUENCE [LARGE SCALE GENOMIC DNA]</scope>
    <source>
        <strain evidence="2 3">NCTC12475</strain>
    </source>
</reference>
<name>A0A381DGN3_9BACT</name>
<dbReference type="Proteomes" id="UP000254920">
    <property type="component" value="Unassembled WGS sequence"/>
</dbReference>
<dbReference type="SMART" id="SM00867">
    <property type="entry name" value="YceI"/>
    <property type="match status" value="1"/>
</dbReference>
<dbReference type="Gene3D" id="2.40.128.110">
    <property type="entry name" value="Lipid/polyisoprenoid-binding, YceI-like"/>
    <property type="match status" value="1"/>
</dbReference>
<dbReference type="OrthoDB" id="9811006at2"/>
<evidence type="ECO:0000313" key="3">
    <source>
        <dbReference type="Proteomes" id="UP000254920"/>
    </source>
</evidence>
<dbReference type="Pfam" id="PF04264">
    <property type="entry name" value="YceI"/>
    <property type="match status" value="1"/>
</dbReference>
<dbReference type="InterPro" id="IPR036761">
    <property type="entry name" value="TTHA0802/YceI-like_sf"/>
</dbReference>
<evidence type="ECO:0000259" key="1">
    <source>
        <dbReference type="SMART" id="SM00867"/>
    </source>
</evidence>
<dbReference type="GeneID" id="93090464"/>
<organism evidence="2 3">
    <name type="scientific">Campylobacter sputorum subsp. sputorum</name>
    <dbReference type="NCBI Taxonomy" id="32024"/>
    <lineage>
        <taxon>Bacteria</taxon>
        <taxon>Pseudomonadati</taxon>
        <taxon>Campylobacterota</taxon>
        <taxon>Epsilonproteobacteria</taxon>
        <taxon>Campylobacterales</taxon>
        <taxon>Campylobacteraceae</taxon>
        <taxon>Campylobacter</taxon>
    </lineage>
</organism>